<evidence type="ECO:0000313" key="12">
    <source>
        <dbReference type="Proteomes" id="UP001652642"/>
    </source>
</evidence>
<keyword evidence="6" id="KW-0539">Nucleus</keyword>
<evidence type="ECO:0000256" key="3">
    <source>
        <dbReference type="ARBA" id="ARBA00022454"/>
    </source>
</evidence>
<name>A0ABM5F511_9SAUR</name>
<feature type="domain" description="Sororin C-terminal region" evidence="11">
    <location>
        <begin position="339"/>
        <end position="362"/>
    </location>
</feature>
<evidence type="ECO:0000256" key="2">
    <source>
        <dbReference type="ARBA" id="ARBA00004286"/>
    </source>
</evidence>
<keyword evidence="5" id="KW-0498">Mitosis</keyword>
<comment type="similarity">
    <text evidence="8">Belongs to the sororin family.</text>
</comment>
<sequence length="362" mass="40534">MANETEKPVLPCAVLQDGCEFRWKLFGFLTKCDFIYLFKIGLTMAFSLKKDPKHLFFKKKMLNSRIPSHKPQFFTSRSPPSLPGAVSPLVKRRSERKMVSPAQSLTETKARSTATKTLGSPRPAPFVMQPITLKKIAPRARQIKEMASTPRRSPRLSLKEGKENVGPESAQRESPVGRDAKRESEPRSSRSCALNPESGTPLGGKGVLSPITGNTSDSPPEDERDLTMAKRVRRSYSRLEVSFTRSFLDRPSPPPQRFGLSDTSTPNHGPEKRQTLFGFEKLLAPGSEADASRPNPDAAQKLTGLEMGTPPEPDLNIPGISFIRERRKKKKIPQFNELELDEWVSQMNAEFEEAEKFDLLVE</sequence>
<evidence type="ECO:0000256" key="8">
    <source>
        <dbReference type="ARBA" id="ARBA00093465"/>
    </source>
</evidence>
<feature type="compositionally biased region" description="Basic and acidic residues" evidence="9">
    <location>
        <begin position="175"/>
        <end position="188"/>
    </location>
</feature>
<dbReference type="RefSeq" id="XP_072840489.1">
    <property type="nucleotide sequence ID" value="XM_072984388.1"/>
</dbReference>
<feature type="region of interest" description="Disordered" evidence="9">
    <location>
        <begin position="69"/>
        <end position="272"/>
    </location>
</feature>
<evidence type="ECO:0000256" key="5">
    <source>
        <dbReference type="ARBA" id="ARBA00022776"/>
    </source>
</evidence>
<gene>
    <name evidence="13" type="primary">CDCA5</name>
</gene>
<accession>A0ABM5F511</accession>
<dbReference type="PANTHER" id="PTHR31092">
    <property type="entry name" value="SORORIN"/>
    <property type="match status" value="1"/>
</dbReference>
<dbReference type="Pfam" id="PF25220">
    <property type="entry name" value="Sororin_C"/>
    <property type="match status" value="1"/>
</dbReference>
<dbReference type="InterPro" id="IPR018605">
    <property type="entry name" value="Sororin"/>
</dbReference>
<dbReference type="Pfam" id="PF09666">
    <property type="entry name" value="Sororin_middle"/>
    <property type="match status" value="1"/>
</dbReference>
<evidence type="ECO:0000259" key="10">
    <source>
        <dbReference type="Pfam" id="PF09666"/>
    </source>
</evidence>
<evidence type="ECO:0000256" key="6">
    <source>
        <dbReference type="ARBA" id="ARBA00023242"/>
    </source>
</evidence>
<feature type="region of interest" description="Disordered" evidence="9">
    <location>
        <begin position="285"/>
        <end position="320"/>
    </location>
</feature>
<evidence type="ECO:0000256" key="1">
    <source>
        <dbReference type="ARBA" id="ARBA00004123"/>
    </source>
</evidence>
<protein>
    <submittedName>
        <fullName evidence="13">Sororin isoform X1</fullName>
    </submittedName>
</protein>
<reference evidence="13" key="1">
    <citation type="submission" date="2025-08" db="UniProtKB">
        <authorList>
            <consortium name="RefSeq"/>
        </authorList>
    </citation>
    <scope>IDENTIFICATION</scope>
</reference>
<dbReference type="GeneID" id="110069863"/>
<evidence type="ECO:0000313" key="13">
    <source>
        <dbReference type="RefSeq" id="XP_072840489.1"/>
    </source>
</evidence>
<evidence type="ECO:0000256" key="4">
    <source>
        <dbReference type="ARBA" id="ARBA00022618"/>
    </source>
</evidence>
<keyword evidence="7" id="KW-0131">Cell cycle</keyword>
<evidence type="ECO:0000256" key="7">
    <source>
        <dbReference type="ARBA" id="ARBA00023306"/>
    </source>
</evidence>
<proteinExistence type="inferred from homology"/>
<dbReference type="Proteomes" id="UP001652642">
    <property type="component" value="Chromosome 15"/>
</dbReference>
<evidence type="ECO:0000256" key="9">
    <source>
        <dbReference type="SAM" id="MobiDB-lite"/>
    </source>
</evidence>
<feature type="compositionally biased region" description="Polar residues" evidence="9">
    <location>
        <begin position="101"/>
        <end position="118"/>
    </location>
</feature>
<comment type="subcellular location">
    <subcellularLocation>
        <location evidence="2">Chromosome</location>
    </subcellularLocation>
    <subcellularLocation>
        <location evidence="1">Nucleus</location>
    </subcellularLocation>
</comment>
<feature type="domain" description="Sororin-like middle region" evidence="10">
    <location>
        <begin position="207"/>
        <end position="321"/>
    </location>
</feature>
<keyword evidence="4" id="KW-0132">Cell division</keyword>
<dbReference type="InterPro" id="IPR057337">
    <property type="entry name" value="Sororin_C"/>
</dbReference>
<evidence type="ECO:0000259" key="11">
    <source>
        <dbReference type="Pfam" id="PF25220"/>
    </source>
</evidence>
<keyword evidence="12" id="KW-1185">Reference proteome</keyword>
<dbReference type="InterPro" id="IPR057261">
    <property type="entry name" value="Sororin-like_M"/>
</dbReference>
<organism evidence="12 13">
    <name type="scientific">Pogona vitticeps</name>
    <name type="common">central bearded dragon</name>
    <dbReference type="NCBI Taxonomy" id="103695"/>
    <lineage>
        <taxon>Eukaryota</taxon>
        <taxon>Metazoa</taxon>
        <taxon>Chordata</taxon>
        <taxon>Craniata</taxon>
        <taxon>Vertebrata</taxon>
        <taxon>Euteleostomi</taxon>
        <taxon>Lepidosauria</taxon>
        <taxon>Squamata</taxon>
        <taxon>Bifurcata</taxon>
        <taxon>Unidentata</taxon>
        <taxon>Episquamata</taxon>
        <taxon>Toxicofera</taxon>
        <taxon>Iguania</taxon>
        <taxon>Acrodonta</taxon>
        <taxon>Agamidae</taxon>
        <taxon>Amphibolurinae</taxon>
        <taxon>Pogona</taxon>
    </lineage>
</organism>
<dbReference type="PANTHER" id="PTHR31092:SF2">
    <property type="entry name" value="SORORIN"/>
    <property type="match status" value="1"/>
</dbReference>
<keyword evidence="3" id="KW-0158">Chromosome</keyword>